<evidence type="ECO:0000313" key="6">
    <source>
        <dbReference type="EMBL" id="KAF4039519.1"/>
    </source>
</evidence>
<keyword evidence="3 5" id="KW-1133">Transmembrane helix</keyword>
<reference evidence="6" key="1">
    <citation type="submission" date="2020-04" db="EMBL/GenBank/DDBJ databases">
        <title>Hybrid Assembly of Korean Phytophthora infestans isolates.</title>
        <authorList>
            <person name="Prokchorchik M."/>
            <person name="Lee Y."/>
            <person name="Seo J."/>
            <person name="Cho J.-H."/>
            <person name="Park Y.-E."/>
            <person name="Jang D.-C."/>
            <person name="Im J.-S."/>
            <person name="Choi J.-G."/>
            <person name="Park H.-J."/>
            <person name="Lee G.-B."/>
            <person name="Lee Y.-G."/>
            <person name="Hong S.-Y."/>
            <person name="Cho K."/>
            <person name="Sohn K.H."/>
        </authorList>
    </citation>
    <scope>NUCLEOTIDE SEQUENCE</scope>
    <source>
        <strain evidence="6">KR_1_A1</strain>
    </source>
</reference>
<comment type="subcellular location">
    <subcellularLocation>
        <location evidence="1">Membrane</location>
        <topology evidence="1">Multi-pass membrane protein</topology>
    </subcellularLocation>
</comment>
<keyword evidence="4 5" id="KW-0472">Membrane</keyword>
<dbReference type="GO" id="GO:0016020">
    <property type="term" value="C:membrane"/>
    <property type="evidence" value="ECO:0007669"/>
    <property type="project" value="UniProtKB-SubCell"/>
</dbReference>
<comment type="caution">
    <text evidence="6">The sequence shown here is derived from an EMBL/GenBank/DDBJ whole genome shotgun (WGS) entry which is preliminary data.</text>
</comment>
<evidence type="ECO:0000256" key="3">
    <source>
        <dbReference type="ARBA" id="ARBA00022989"/>
    </source>
</evidence>
<keyword evidence="7" id="KW-1185">Reference proteome</keyword>
<organism evidence="6 7">
    <name type="scientific">Phytophthora infestans</name>
    <name type="common">Potato late blight agent</name>
    <name type="synonym">Botrytis infestans</name>
    <dbReference type="NCBI Taxonomy" id="4787"/>
    <lineage>
        <taxon>Eukaryota</taxon>
        <taxon>Sar</taxon>
        <taxon>Stramenopiles</taxon>
        <taxon>Oomycota</taxon>
        <taxon>Peronosporomycetes</taxon>
        <taxon>Peronosporales</taxon>
        <taxon>Peronosporaceae</taxon>
        <taxon>Phytophthora</taxon>
    </lineage>
</organism>
<protein>
    <submittedName>
        <fullName evidence="6">Putative nitrate/nitrite transporter</fullName>
    </submittedName>
</protein>
<accession>A0A833SXL0</accession>
<dbReference type="AlphaFoldDB" id="A0A833SXL0"/>
<dbReference type="PANTHER" id="PTHR23515">
    <property type="entry name" value="HIGH-AFFINITY NITRATE TRANSPORTER 2.3"/>
    <property type="match status" value="1"/>
</dbReference>
<gene>
    <name evidence="6" type="ORF">GN244_ATG08350</name>
</gene>
<evidence type="ECO:0000313" key="7">
    <source>
        <dbReference type="Proteomes" id="UP000602510"/>
    </source>
</evidence>
<evidence type="ECO:0000256" key="1">
    <source>
        <dbReference type="ARBA" id="ARBA00004141"/>
    </source>
</evidence>
<dbReference type="GO" id="GO:0015112">
    <property type="term" value="F:nitrate transmembrane transporter activity"/>
    <property type="evidence" value="ECO:0007669"/>
    <property type="project" value="InterPro"/>
</dbReference>
<evidence type="ECO:0000256" key="2">
    <source>
        <dbReference type="ARBA" id="ARBA00022692"/>
    </source>
</evidence>
<proteinExistence type="predicted"/>
<name>A0A833SXL0_PHYIN</name>
<dbReference type="Proteomes" id="UP000602510">
    <property type="component" value="Unassembled WGS sequence"/>
</dbReference>
<sequence length="83" mass="9783">MSTDPYRQIPMPQSNTPRHFSFDICTDPQQGDKATEIRLFSFQRPHMRAFHYSWLSLFIAFFGWFSIPPIMPTIKFLALTSCH</sequence>
<dbReference type="InterPro" id="IPR044772">
    <property type="entry name" value="NO3_transporter"/>
</dbReference>
<evidence type="ECO:0000256" key="5">
    <source>
        <dbReference type="SAM" id="Phobius"/>
    </source>
</evidence>
<feature type="transmembrane region" description="Helical" evidence="5">
    <location>
        <begin position="49"/>
        <end position="67"/>
    </location>
</feature>
<keyword evidence="2 5" id="KW-0812">Transmembrane</keyword>
<dbReference type="EMBL" id="WSZM01000174">
    <property type="protein sequence ID" value="KAF4039519.1"/>
    <property type="molecule type" value="Genomic_DNA"/>
</dbReference>
<evidence type="ECO:0000256" key="4">
    <source>
        <dbReference type="ARBA" id="ARBA00023136"/>
    </source>
</evidence>